<organism evidence="2 3">
    <name type="scientific">Salix dunnii</name>
    <dbReference type="NCBI Taxonomy" id="1413687"/>
    <lineage>
        <taxon>Eukaryota</taxon>
        <taxon>Viridiplantae</taxon>
        <taxon>Streptophyta</taxon>
        <taxon>Embryophyta</taxon>
        <taxon>Tracheophyta</taxon>
        <taxon>Spermatophyta</taxon>
        <taxon>Magnoliopsida</taxon>
        <taxon>eudicotyledons</taxon>
        <taxon>Gunneridae</taxon>
        <taxon>Pentapetalae</taxon>
        <taxon>rosids</taxon>
        <taxon>fabids</taxon>
        <taxon>Malpighiales</taxon>
        <taxon>Salicaceae</taxon>
        <taxon>Saliceae</taxon>
        <taxon>Salix</taxon>
    </lineage>
</organism>
<keyword evidence="3" id="KW-1185">Reference proteome</keyword>
<dbReference type="PANTHER" id="PTHR38378">
    <property type="entry name" value="MYOSIN HEAVY CHAIN-LIKE PROTEIN"/>
    <property type="match status" value="1"/>
</dbReference>
<feature type="region of interest" description="Disordered" evidence="1">
    <location>
        <begin position="98"/>
        <end position="134"/>
    </location>
</feature>
<proteinExistence type="predicted"/>
<feature type="compositionally biased region" description="Basic and acidic residues" evidence="1">
    <location>
        <begin position="109"/>
        <end position="134"/>
    </location>
</feature>
<evidence type="ECO:0000256" key="1">
    <source>
        <dbReference type="SAM" id="MobiDB-lite"/>
    </source>
</evidence>
<gene>
    <name evidence="2" type="ORF">SADUNF_Sadunf11G0068300</name>
</gene>
<feature type="region of interest" description="Disordered" evidence="1">
    <location>
        <begin position="198"/>
        <end position="217"/>
    </location>
</feature>
<dbReference type="AlphaFoldDB" id="A0A835MQF6"/>
<sequence>MENDGRVRAFSSPELLLPLPASSTEGPEDYSLEGDCIFFLLALADQDRVATNVRLLLKIIQDHNDASTKDNDDRKMRRFAGMVTILDDVKLRIQKFQSGKKKAPQLRRCNTDLRRSQAPADKKPQEPVSDEKERLRKQLNASMAARKSLEMMCSSLGKEKEIMAAEIARKVRELNEAEELVNDLKAQNETLMSKLQVRATQKKGSNSGGETQGNAALQERNRTLSEQLLKSLDSCRSLKRKYKVAKEENREICASMDVIKMEVGAGLEKIRSFRSRVAISKDIEEEISTLEKMFQGFDMKISKHRDIECAKPKAAINTSKPLCS</sequence>
<dbReference type="OrthoDB" id="1897593at2759"/>
<comment type="caution">
    <text evidence="2">The sequence shown here is derived from an EMBL/GenBank/DDBJ whole genome shotgun (WGS) entry which is preliminary data.</text>
</comment>
<evidence type="ECO:0000313" key="2">
    <source>
        <dbReference type="EMBL" id="KAF9672679.1"/>
    </source>
</evidence>
<protein>
    <submittedName>
        <fullName evidence="2">Uncharacterized protein</fullName>
    </submittedName>
</protein>
<dbReference type="Proteomes" id="UP000657918">
    <property type="component" value="Chromosome 11"/>
</dbReference>
<evidence type="ECO:0000313" key="3">
    <source>
        <dbReference type="Proteomes" id="UP000657918"/>
    </source>
</evidence>
<reference evidence="2 3" key="1">
    <citation type="submission" date="2020-10" db="EMBL/GenBank/DDBJ databases">
        <title>Plant Genome Project.</title>
        <authorList>
            <person name="Zhang R.-G."/>
        </authorList>
    </citation>
    <scope>NUCLEOTIDE SEQUENCE [LARGE SCALE GENOMIC DNA]</scope>
    <source>
        <strain evidence="2">FAFU-HL-1</strain>
        <tissue evidence="2">Leaf</tissue>
    </source>
</reference>
<name>A0A835MQF6_9ROSI</name>
<dbReference type="EMBL" id="JADGMS010000011">
    <property type="protein sequence ID" value="KAF9672679.1"/>
    <property type="molecule type" value="Genomic_DNA"/>
</dbReference>
<dbReference type="PANTHER" id="PTHR38378:SF3">
    <property type="entry name" value="MYOSIN HEAVY CHAIN-LIKE PROTEIN"/>
    <property type="match status" value="1"/>
</dbReference>
<accession>A0A835MQF6</accession>